<evidence type="ECO:0000256" key="5">
    <source>
        <dbReference type="ARBA" id="ARBA00022806"/>
    </source>
</evidence>
<accession>A0A0D8BS50</accession>
<comment type="catalytic activity">
    <reaction evidence="11 13">
        <text>Couples ATP hydrolysis with the unwinding of duplex DNA by translocating in the 3'-5' direction.</text>
        <dbReference type="EC" id="5.6.2.4"/>
    </reaction>
</comment>
<feature type="binding site" evidence="14">
    <location>
        <begin position="33"/>
        <end position="40"/>
    </location>
    <ligand>
        <name>ATP</name>
        <dbReference type="ChEBI" id="CHEBI:30616"/>
    </ligand>
</feature>
<dbReference type="InterPro" id="IPR038726">
    <property type="entry name" value="PDDEXK_AddAB-type"/>
</dbReference>
<dbReference type="PATRIC" id="fig|1462.6.peg.2794"/>
<dbReference type="Pfam" id="PF13361">
    <property type="entry name" value="UvrD_C"/>
    <property type="match status" value="1"/>
</dbReference>
<name>A0A0D8BS50_GEOKU</name>
<dbReference type="Pfam" id="PF00580">
    <property type="entry name" value="UvrD-helicase"/>
    <property type="match status" value="1"/>
</dbReference>
<dbReference type="GO" id="GO:0005829">
    <property type="term" value="C:cytosol"/>
    <property type="evidence" value="ECO:0007669"/>
    <property type="project" value="TreeGrafter"/>
</dbReference>
<dbReference type="FunFam" id="3.40.50.300:FF:001236">
    <property type="entry name" value="ATP-dependent helicase/nuclease subunit A"/>
    <property type="match status" value="1"/>
</dbReference>
<keyword evidence="10 13" id="KW-0413">Isomerase</keyword>
<dbReference type="PROSITE" id="PS51198">
    <property type="entry name" value="UVRD_HELICASE_ATP_BIND"/>
    <property type="match status" value="1"/>
</dbReference>
<dbReference type="InterPro" id="IPR011604">
    <property type="entry name" value="PDDEXK-like_dom_sf"/>
</dbReference>
<dbReference type="OrthoDB" id="9810135at2"/>
<dbReference type="GO" id="GO:0003690">
    <property type="term" value="F:double-stranded DNA binding"/>
    <property type="evidence" value="ECO:0007669"/>
    <property type="project" value="UniProtKB-UniRule"/>
</dbReference>
<dbReference type="FunFam" id="3.40.50.300:FF:001196">
    <property type="entry name" value="ATP-dependent helicase/nuclease subunit A"/>
    <property type="match status" value="1"/>
</dbReference>
<evidence type="ECO:0000313" key="18">
    <source>
        <dbReference type="Proteomes" id="UP000032522"/>
    </source>
</evidence>
<dbReference type="GO" id="GO:0008408">
    <property type="term" value="F:3'-5' exonuclease activity"/>
    <property type="evidence" value="ECO:0007669"/>
    <property type="project" value="UniProtKB-UniRule"/>
</dbReference>
<dbReference type="InterPro" id="IPR000212">
    <property type="entry name" value="DNA_helicase_UvrD/REP"/>
</dbReference>
<evidence type="ECO:0000256" key="10">
    <source>
        <dbReference type="ARBA" id="ARBA00023235"/>
    </source>
</evidence>
<evidence type="ECO:0000313" key="17">
    <source>
        <dbReference type="EMBL" id="KJE26799.1"/>
    </source>
</evidence>
<comment type="similarity">
    <text evidence="13">Belongs to the helicase family. AddA subfamily.</text>
</comment>
<dbReference type="EC" id="3.1.-.-" evidence="13"/>
<evidence type="ECO:0000256" key="12">
    <source>
        <dbReference type="ARBA" id="ARBA00048988"/>
    </source>
</evidence>
<evidence type="ECO:0000256" key="7">
    <source>
        <dbReference type="ARBA" id="ARBA00022840"/>
    </source>
</evidence>
<evidence type="ECO:0000256" key="1">
    <source>
        <dbReference type="ARBA" id="ARBA00022722"/>
    </source>
</evidence>
<evidence type="ECO:0000256" key="13">
    <source>
        <dbReference type="HAMAP-Rule" id="MF_01451"/>
    </source>
</evidence>
<dbReference type="Proteomes" id="UP000032522">
    <property type="component" value="Unassembled WGS sequence"/>
</dbReference>
<dbReference type="InterPro" id="IPR014017">
    <property type="entry name" value="DNA_helicase_UvrD-like_C"/>
</dbReference>
<dbReference type="GO" id="GO:0000724">
    <property type="term" value="P:double-strand break repair via homologous recombination"/>
    <property type="evidence" value="ECO:0007669"/>
    <property type="project" value="UniProtKB-UniRule"/>
</dbReference>
<dbReference type="HAMAP" id="MF_01451">
    <property type="entry name" value="AddA"/>
    <property type="match status" value="1"/>
</dbReference>
<keyword evidence="6 13" id="KW-0269">Exonuclease</keyword>
<keyword evidence="4 13" id="KW-0378">Hydrolase</keyword>
<evidence type="ECO:0000256" key="14">
    <source>
        <dbReference type="PROSITE-ProRule" id="PRU00560"/>
    </source>
</evidence>
<dbReference type="NCBIfam" id="TIGR02785">
    <property type="entry name" value="addA_Gpos"/>
    <property type="match status" value="1"/>
</dbReference>
<keyword evidence="3 13" id="KW-0227">DNA damage</keyword>
<dbReference type="Gene3D" id="3.40.50.300">
    <property type="entry name" value="P-loop containing nucleotide triphosphate hydrolases"/>
    <property type="match status" value="4"/>
</dbReference>
<dbReference type="SUPFAM" id="SSF52980">
    <property type="entry name" value="Restriction endonuclease-like"/>
    <property type="match status" value="1"/>
</dbReference>
<dbReference type="EC" id="5.6.2.4" evidence="13"/>
<dbReference type="GO" id="GO:0043138">
    <property type="term" value="F:3'-5' DNA helicase activity"/>
    <property type="evidence" value="ECO:0007669"/>
    <property type="project" value="UniProtKB-UniRule"/>
</dbReference>
<dbReference type="Gene3D" id="3.90.320.10">
    <property type="match status" value="1"/>
</dbReference>
<evidence type="ECO:0000256" key="4">
    <source>
        <dbReference type="ARBA" id="ARBA00022801"/>
    </source>
</evidence>
<keyword evidence="7 13" id="KW-0067">ATP-binding</keyword>
<dbReference type="EMBL" id="JYBP01000003">
    <property type="protein sequence ID" value="KJE26799.1"/>
    <property type="molecule type" value="Genomic_DNA"/>
</dbReference>
<dbReference type="GO" id="GO:0016887">
    <property type="term" value="F:ATP hydrolysis activity"/>
    <property type="evidence" value="ECO:0007669"/>
    <property type="project" value="RHEA"/>
</dbReference>
<comment type="subunit">
    <text evidence="13">Heterodimer of AddA and AddB/RexB.</text>
</comment>
<dbReference type="RefSeq" id="WP_044732175.1">
    <property type="nucleotide sequence ID" value="NZ_JYBP01000003.1"/>
</dbReference>
<dbReference type="InterPro" id="IPR011335">
    <property type="entry name" value="Restrct_endonuc-II-like"/>
</dbReference>
<dbReference type="GO" id="GO:0005524">
    <property type="term" value="F:ATP binding"/>
    <property type="evidence" value="ECO:0007669"/>
    <property type="project" value="UniProtKB-UniRule"/>
</dbReference>
<comment type="function">
    <text evidence="13">The heterodimer acts as both an ATP-dependent DNA helicase and an ATP-dependent, dual-direction single-stranded exonuclease. Recognizes the chi site generating a DNA molecule suitable for the initiation of homologous recombination. The AddA nuclease domain is required for chi fragment generation; this subunit has the helicase and 3' -&gt; 5' nuclease activities.</text>
</comment>
<feature type="domain" description="UvrD-like helicase ATP-binding" evidence="15">
    <location>
        <begin position="12"/>
        <end position="487"/>
    </location>
</feature>
<dbReference type="SUPFAM" id="SSF52540">
    <property type="entry name" value="P-loop containing nucleoside triphosphate hydrolases"/>
    <property type="match status" value="1"/>
</dbReference>
<comment type="catalytic activity">
    <reaction evidence="12 13">
        <text>ATP + H2O = ADP + phosphate + H(+)</text>
        <dbReference type="Rhea" id="RHEA:13065"/>
        <dbReference type="ChEBI" id="CHEBI:15377"/>
        <dbReference type="ChEBI" id="CHEBI:15378"/>
        <dbReference type="ChEBI" id="CHEBI:30616"/>
        <dbReference type="ChEBI" id="CHEBI:43474"/>
        <dbReference type="ChEBI" id="CHEBI:456216"/>
        <dbReference type="EC" id="5.6.2.4"/>
    </reaction>
</comment>
<keyword evidence="2 13" id="KW-0547">Nucleotide-binding</keyword>
<feature type="domain" description="UvrD-like helicase C-terminal" evidence="16">
    <location>
        <begin position="515"/>
        <end position="808"/>
    </location>
</feature>
<dbReference type="PROSITE" id="PS51217">
    <property type="entry name" value="UVRD_HELICASE_CTER"/>
    <property type="match status" value="1"/>
</dbReference>
<dbReference type="PANTHER" id="PTHR11070:SF48">
    <property type="entry name" value="ATP-DEPENDENT HELICASE_NUCLEASE SUBUNIT A"/>
    <property type="match status" value="1"/>
</dbReference>
<dbReference type="Pfam" id="PF12705">
    <property type="entry name" value="PDDEXK_1"/>
    <property type="match status" value="1"/>
</dbReference>
<dbReference type="InterPro" id="IPR014016">
    <property type="entry name" value="UvrD-like_ATP-bd"/>
</dbReference>
<evidence type="ECO:0000256" key="2">
    <source>
        <dbReference type="ARBA" id="ARBA00022741"/>
    </source>
</evidence>
<evidence type="ECO:0000259" key="16">
    <source>
        <dbReference type="PROSITE" id="PS51217"/>
    </source>
</evidence>
<keyword evidence="1 13" id="KW-0540">Nuclease</keyword>
<comment type="cofactor">
    <cofactor evidence="13">
        <name>Mg(2+)</name>
        <dbReference type="ChEBI" id="CHEBI:18420"/>
    </cofactor>
</comment>
<gene>
    <name evidence="13 17" type="primary">addA</name>
    <name evidence="17" type="ORF">LG52_2500</name>
</gene>
<dbReference type="InterPro" id="IPR014152">
    <property type="entry name" value="AddA"/>
</dbReference>
<reference evidence="17 18" key="1">
    <citation type="submission" date="2015-01" db="EMBL/GenBank/DDBJ databases">
        <authorList>
            <person name="Filippidou S."/>
            <person name="Jeanneret N."/>
            <person name="Russel-Delif L."/>
            <person name="Junier T."/>
            <person name="Wunderlin T."/>
            <person name="Molina V."/>
            <person name="Johnson S.L."/>
            <person name="Davenport K.W."/>
            <person name="Chain P.S."/>
            <person name="Dorador C."/>
            <person name="Junier P."/>
        </authorList>
    </citation>
    <scope>NUCLEOTIDE SEQUENCE [LARGE SCALE GENOMIC DNA]</scope>
    <source>
        <strain evidence="17 18">Et7/4</strain>
    </source>
</reference>
<sequence length="1242" mass="141576">MNATIRPKPAGSRWTDEQWKAIAAGGRDILVAAAAGSGKTAVLVERIIQKVTAEEGAVDIDRLLVVTFTNVAAAEMKARISEALERELAKRPHSLHLRRQLSLLPRAAISTLHSFCLDVIRKYYYLLDLEPSFRIADETEIELLKEDVLEELLEEEYGKPDNERFFAVVDAYTGDRSDAELQEMIVSLYEFSRSHPEPDEWLAGLTSMYDVDERTDIKTLPAARYIAQHAAMELAAAKRLIRRALELAEEPSGPRPYAERLREDLEMIAKLEAQLSGPWAELHRALKALSFGRLPACRGKDYDGRLIDETKSLRDQAKKKMEALRDNVFSLDPSVWLRHMREMKPIVETIAALVRRFAVMFQAAKREKGIVDFSDLEHYCLHILRRRDPETGEWQPSSAALEYQAQFDEVLVDEYQDTNLVQEAILQLVKKGSERTGNLFMVGDVKQSIYRFRLAEPMLFLDKYKRFTADGEEGGMKIDLASNFRSRREVLDGTNFLFAQLMGETVGEMVYDEAAQLKYGADYPEREDAAPEVMIINRQRAAEEDEEEASEWEAAELEARLMAKKIKEIVSTPFYVYDRSSGQPRRAMYRDIVILVRSMTHAPQMIEQLQAQGIPAAADLSSGYFQATEISVMLSLLKVIDNPHQDIPLAAVLRSPLFRFDENELAMIRLADPKGTFYEALCSFRQKPAETEEEANTQRKAAAFLERLEGWRTMARRRSLADLIWKLYRDTQFYDFVGALPGGRQRQANLRALYDRARQYESTSFRGLFRFLRFIERLQERGDDLGAARPLSEQEDVVRIMTIHSSKGLEFPIVFLAGLARSFHTRDLHHPYLLDKELGFAARFVHPRLRISYPTLPLLAIQTKKRLELLAEEMRILYVALTRAKEKLYLLASVNDAAKEIEKWKSAASERGWLLPDDVRASARSYLDWIGRALIRHRDGGTLAGTKAPEEVASHPSVWRIAIVPAADLRGEEAAREEMDGGVLLALEQGRSVPVEGGWQKEVKRRLLWRYSHEKETAVRAKQSVSELKEHRALFGEQADEWRPHQGPAPVFSRPRFMQEKTLTPAEKGMALHIVMRHLDLQAPLDESSIRSQIARLVEKELLSAEQAEAVDIAAIAAFFTADLGRRLCAAREVHREVPFSLGLPADELYGGEGMEKGRRVLVQGVIDCVFADERGYVMIDYKTDEVTRRFAGQKEEAARFLLSRYGTQMRLYRRAIEQIWRATVAECYLYSFDGGFVVAVE</sequence>
<dbReference type="InterPro" id="IPR027417">
    <property type="entry name" value="P-loop_NTPase"/>
</dbReference>
<proteinExistence type="inferred from homology"/>
<dbReference type="AlphaFoldDB" id="A0A0D8BS50"/>
<comment type="caution">
    <text evidence="17">The sequence shown here is derived from an EMBL/GenBank/DDBJ whole genome shotgun (WGS) entry which is preliminary data.</text>
</comment>
<evidence type="ECO:0000256" key="9">
    <source>
        <dbReference type="ARBA" id="ARBA00023204"/>
    </source>
</evidence>
<keyword evidence="5 13" id="KW-0347">Helicase</keyword>
<evidence type="ECO:0000256" key="3">
    <source>
        <dbReference type="ARBA" id="ARBA00022763"/>
    </source>
</evidence>
<protein>
    <recommendedName>
        <fullName evidence="13">ATP-dependent helicase/nuclease subunit A</fullName>
        <ecNumber evidence="13">3.1.-.-</ecNumber>
        <ecNumber evidence="13">5.6.2.4</ecNumber>
    </recommendedName>
    <alternativeName>
        <fullName evidence="13">ATP-dependent helicase/nuclease AddA</fullName>
    </alternativeName>
    <alternativeName>
        <fullName evidence="13">DNA 3'-5' helicase AddA</fullName>
    </alternativeName>
</protein>
<evidence type="ECO:0000256" key="11">
    <source>
        <dbReference type="ARBA" id="ARBA00034617"/>
    </source>
</evidence>
<evidence type="ECO:0000256" key="8">
    <source>
        <dbReference type="ARBA" id="ARBA00023125"/>
    </source>
</evidence>
<organism evidence="17 18">
    <name type="scientific">Geobacillus kaustophilus</name>
    <dbReference type="NCBI Taxonomy" id="1462"/>
    <lineage>
        <taxon>Bacteria</taxon>
        <taxon>Bacillati</taxon>
        <taxon>Bacillota</taxon>
        <taxon>Bacilli</taxon>
        <taxon>Bacillales</taxon>
        <taxon>Anoxybacillaceae</taxon>
        <taxon>Geobacillus</taxon>
        <taxon>Geobacillus thermoleovorans group</taxon>
    </lineage>
</organism>
<dbReference type="PANTHER" id="PTHR11070">
    <property type="entry name" value="UVRD / RECB / PCRA DNA HELICASE FAMILY MEMBER"/>
    <property type="match status" value="1"/>
</dbReference>
<dbReference type="GO" id="GO:0033202">
    <property type="term" value="C:DNA helicase complex"/>
    <property type="evidence" value="ECO:0007669"/>
    <property type="project" value="TreeGrafter"/>
</dbReference>
<keyword evidence="9 13" id="KW-0234">DNA repair</keyword>
<keyword evidence="8 13" id="KW-0238">DNA-binding</keyword>
<evidence type="ECO:0000256" key="6">
    <source>
        <dbReference type="ARBA" id="ARBA00022839"/>
    </source>
</evidence>
<evidence type="ECO:0000259" key="15">
    <source>
        <dbReference type="PROSITE" id="PS51198"/>
    </source>
</evidence>